<dbReference type="VEuPathDB" id="TrichDB:TVAG_102140"/>
<name>A2FEH2_TRIV3</name>
<feature type="compositionally biased region" description="Polar residues" evidence="1">
    <location>
        <begin position="1"/>
        <end position="11"/>
    </location>
</feature>
<dbReference type="OrthoDB" id="10668315at2759"/>
<organism evidence="2 3">
    <name type="scientific">Trichomonas vaginalis (strain ATCC PRA-98 / G3)</name>
    <dbReference type="NCBI Taxonomy" id="412133"/>
    <lineage>
        <taxon>Eukaryota</taxon>
        <taxon>Metamonada</taxon>
        <taxon>Parabasalia</taxon>
        <taxon>Trichomonadida</taxon>
        <taxon>Trichomonadidae</taxon>
        <taxon>Trichomonas</taxon>
    </lineage>
</organism>
<dbReference type="Proteomes" id="UP000001542">
    <property type="component" value="Unassembled WGS sequence"/>
</dbReference>
<keyword evidence="3" id="KW-1185">Reference proteome</keyword>
<feature type="region of interest" description="Disordered" evidence="1">
    <location>
        <begin position="1"/>
        <end position="26"/>
    </location>
</feature>
<reference evidence="2" key="1">
    <citation type="submission" date="2006-10" db="EMBL/GenBank/DDBJ databases">
        <authorList>
            <person name="Amadeo P."/>
            <person name="Zhao Q."/>
            <person name="Wortman J."/>
            <person name="Fraser-Liggett C."/>
            <person name="Carlton J."/>
        </authorList>
    </citation>
    <scope>NUCLEOTIDE SEQUENCE</scope>
    <source>
        <strain evidence="2">G3</strain>
    </source>
</reference>
<dbReference type="VEuPathDB" id="TrichDB:TVAGG3_0701030"/>
<dbReference type="EMBL" id="DS113747">
    <property type="protein sequence ID" value="EAX96709.1"/>
    <property type="molecule type" value="Genomic_DNA"/>
</dbReference>
<reference evidence="2" key="2">
    <citation type="journal article" date="2007" name="Science">
        <title>Draft genome sequence of the sexually transmitted pathogen Trichomonas vaginalis.</title>
        <authorList>
            <person name="Carlton J.M."/>
            <person name="Hirt R.P."/>
            <person name="Silva J.C."/>
            <person name="Delcher A.L."/>
            <person name="Schatz M."/>
            <person name="Zhao Q."/>
            <person name="Wortman J.R."/>
            <person name="Bidwell S.L."/>
            <person name="Alsmark U.C.M."/>
            <person name="Besteiro S."/>
            <person name="Sicheritz-Ponten T."/>
            <person name="Noel C.J."/>
            <person name="Dacks J.B."/>
            <person name="Foster P.G."/>
            <person name="Simillion C."/>
            <person name="Van de Peer Y."/>
            <person name="Miranda-Saavedra D."/>
            <person name="Barton G.J."/>
            <person name="Westrop G.D."/>
            <person name="Mueller S."/>
            <person name="Dessi D."/>
            <person name="Fiori P.L."/>
            <person name="Ren Q."/>
            <person name="Paulsen I."/>
            <person name="Zhang H."/>
            <person name="Bastida-Corcuera F.D."/>
            <person name="Simoes-Barbosa A."/>
            <person name="Brown M.T."/>
            <person name="Hayes R.D."/>
            <person name="Mukherjee M."/>
            <person name="Okumura C.Y."/>
            <person name="Schneider R."/>
            <person name="Smith A.J."/>
            <person name="Vanacova S."/>
            <person name="Villalvazo M."/>
            <person name="Haas B.J."/>
            <person name="Pertea M."/>
            <person name="Feldblyum T.V."/>
            <person name="Utterback T.R."/>
            <person name="Shu C.L."/>
            <person name="Osoegawa K."/>
            <person name="de Jong P.J."/>
            <person name="Hrdy I."/>
            <person name="Horvathova L."/>
            <person name="Zubacova Z."/>
            <person name="Dolezal P."/>
            <person name="Malik S.B."/>
            <person name="Logsdon J.M. Jr."/>
            <person name="Henze K."/>
            <person name="Gupta A."/>
            <person name="Wang C.C."/>
            <person name="Dunne R.L."/>
            <person name="Upcroft J.A."/>
            <person name="Upcroft P."/>
            <person name="White O."/>
            <person name="Salzberg S.L."/>
            <person name="Tang P."/>
            <person name="Chiu C.-H."/>
            <person name="Lee Y.-S."/>
            <person name="Embley T.M."/>
            <person name="Coombs G.H."/>
            <person name="Mottram J.C."/>
            <person name="Tachezy J."/>
            <person name="Fraser-Liggett C.M."/>
            <person name="Johnson P.J."/>
        </authorList>
    </citation>
    <scope>NUCLEOTIDE SEQUENCE [LARGE SCALE GENOMIC DNA]</scope>
    <source>
        <strain evidence="2">G3</strain>
    </source>
</reference>
<gene>
    <name evidence="2" type="ORF">TVAG_102140</name>
</gene>
<evidence type="ECO:0000313" key="2">
    <source>
        <dbReference type="EMBL" id="EAX96709.1"/>
    </source>
</evidence>
<dbReference type="RefSeq" id="XP_001309639.1">
    <property type="nucleotide sequence ID" value="XM_001309638.1"/>
</dbReference>
<protein>
    <submittedName>
        <fullName evidence="2">Uncharacterized protein</fullName>
    </submittedName>
</protein>
<dbReference type="SMR" id="A2FEH2"/>
<dbReference type="AlphaFoldDB" id="A2FEH2"/>
<accession>A2FEH2</accession>
<sequence length="142" mass="16760">MTETKTNTIQHSKTKQNKANDTDRFPKDLEDIDKRIIINEQKIQYVSKILEDHYGGRLTVDLLRMFARRLSKSINKFLDPYANKNRLGLLCWYAENWDELKSHLDEYIPSHSVKANKKELDSLIEYPNPIDPSDINQLINFH</sequence>
<dbReference type="InParanoid" id="A2FEH2"/>
<proteinExistence type="predicted"/>
<evidence type="ECO:0000256" key="1">
    <source>
        <dbReference type="SAM" id="MobiDB-lite"/>
    </source>
</evidence>
<evidence type="ECO:0000313" key="3">
    <source>
        <dbReference type="Proteomes" id="UP000001542"/>
    </source>
</evidence>
<dbReference type="KEGG" id="tva:4754483"/>